<keyword evidence="3" id="KW-1185">Reference proteome</keyword>
<gene>
    <name evidence="2" type="ORF">EBO34_13735</name>
</gene>
<dbReference type="EMBL" id="RHIB01000002">
    <property type="protein sequence ID" value="RNA67767.1"/>
    <property type="molecule type" value="Genomic_DNA"/>
</dbReference>
<protein>
    <submittedName>
        <fullName evidence="2">NERD domain-containing protein</fullName>
    </submittedName>
</protein>
<dbReference type="PROSITE" id="PS50965">
    <property type="entry name" value="NERD"/>
    <property type="match status" value="1"/>
</dbReference>
<name>A0A3M7TR72_9BACI</name>
<sequence>MIRKPRKPTLELATLEATAPRFPITHPNYSNFMRDLGMIKSGYKGEQSVDYYLRNIATSPTSHLYHNLRMYSNLSPFQLDTLLVTPNYLLIMEIKNWGGETLEFIGETHQVKQTFYDGRKEMHDDPILQVKAQRNSLLNWLTINGYPNMTVEYCVIMANKNPEMIFKRFKESDRVIRSTYVDFFVVESDAKHLKNKRTTKEMMSLDEVLLQSHRERQCDVLVKYNLDQNHLISGIICMDCPSPTSLYRAKRSWACPKCGYQTNNKTLLIDALVDYSYIVSPTITHGGFKDFFHIKESRKASTLLSNLDLIGEGKGRGRKYFLEYLRNGG</sequence>
<comment type="caution">
    <text evidence="2">The sequence shown here is derived from an EMBL/GenBank/DDBJ whole genome shotgun (WGS) entry which is preliminary data.</text>
</comment>
<proteinExistence type="predicted"/>
<reference evidence="2 3" key="1">
    <citation type="submission" date="2018-10" db="EMBL/GenBank/DDBJ databases">
        <title>Bacillus Keqinensis sp. nov., a moderately halophilic bacterium isolated from a saline-alkaline lake.</title>
        <authorList>
            <person name="Wang H."/>
        </authorList>
    </citation>
    <scope>NUCLEOTIDE SEQUENCE [LARGE SCALE GENOMIC DNA]</scope>
    <source>
        <strain evidence="2 3">KQ-3</strain>
    </source>
</reference>
<accession>A0A3M7TR72</accession>
<dbReference type="Proteomes" id="UP000278746">
    <property type="component" value="Unassembled WGS sequence"/>
</dbReference>
<dbReference type="Pfam" id="PF08378">
    <property type="entry name" value="NERD"/>
    <property type="match status" value="1"/>
</dbReference>
<evidence type="ECO:0000313" key="3">
    <source>
        <dbReference type="Proteomes" id="UP000278746"/>
    </source>
</evidence>
<dbReference type="AlphaFoldDB" id="A0A3M7TR72"/>
<organism evidence="2 3">
    <name type="scientific">Alteribacter keqinensis</name>
    <dbReference type="NCBI Taxonomy" id="2483800"/>
    <lineage>
        <taxon>Bacteria</taxon>
        <taxon>Bacillati</taxon>
        <taxon>Bacillota</taxon>
        <taxon>Bacilli</taxon>
        <taxon>Bacillales</taxon>
        <taxon>Bacillaceae</taxon>
        <taxon>Alteribacter</taxon>
    </lineage>
</organism>
<dbReference type="OrthoDB" id="569879at2"/>
<dbReference type="RefSeq" id="WP_122899500.1">
    <property type="nucleotide sequence ID" value="NZ_RHIB01000002.1"/>
</dbReference>
<dbReference type="InterPro" id="IPR011528">
    <property type="entry name" value="NERD"/>
</dbReference>
<evidence type="ECO:0000259" key="1">
    <source>
        <dbReference type="PROSITE" id="PS50965"/>
    </source>
</evidence>
<evidence type="ECO:0000313" key="2">
    <source>
        <dbReference type="EMBL" id="RNA67767.1"/>
    </source>
</evidence>
<feature type="domain" description="NERD" evidence="1">
    <location>
        <begin position="41"/>
        <end position="160"/>
    </location>
</feature>